<evidence type="ECO:0000256" key="3">
    <source>
        <dbReference type="PROSITE-ProRule" id="PRU00221"/>
    </source>
</evidence>
<feature type="domain" description="EML-like first beta-propeller" evidence="6">
    <location>
        <begin position="429"/>
        <end position="664"/>
    </location>
</feature>
<feature type="compositionally biased region" description="Polar residues" evidence="4">
    <location>
        <begin position="238"/>
        <end position="255"/>
    </location>
</feature>
<evidence type="ECO:0000259" key="5">
    <source>
        <dbReference type="Pfam" id="PF05018"/>
    </source>
</evidence>
<feature type="region of interest" description="Disordered" evidence="4">
    <location>
        <begin position="238"/>
        <end position="316"/>
    </location>
</feature>
<dbReference type="PROSITE" id="PS50294">
    <property type="entry name" value="WD_REPEATS_REGION"/>
    <property type="match status" value="2"/>
</dbReference>
<dbReference type="Proteomes" id="UP000039865">
    <property type="component" value="Unassembled WGS sequence"/>
</dbReference>
<dbReference type="InterPro" id="IPR015943">
    <property type="entry name" value="WD40/YVTN_repeat-like_dom_sf"/>
</dbReference>
<dbReference type="InterPro" id="IPR036322">
    <property type="entry name" value="WD40_repeat_dom_sf"/>
</dbReference>
<proteinExistence type="predicted"/>
<organism evidence="7 8">
    <name type="scientific">Stylonychia lemnae</name>
    <name type="common">Ciliate</name>
    <dbReference type="NCBI Taxonomy" id="5949"/>
    <lineage>
        <taxon>Eukaryota</taxon>
        <taxon>Sar</taxon>
        <taxon>Alveolata</taxon>
        <taxon>Ciliophora</taxon>
        <taxon>Intramacronucleata</taxon>
        <taxon>Spirotrichea</taxon>
        <taxon>Stichotrichia</taxon>
        <taxon>Sporadotrichida</taxon>
        <taxon>Oxytrichidae</taxon>
        <taxon>Stylonychinae</taxon>
        <taxon>Stylonychia</taxon>
    </lineage>
</organism>
<dbReference type="SUPFAM" id="SSF50998">
    <property type="entry name" value="Quinoprotein alcohol dehydrogenase-like"/>
    <property type="match status" value="1"/>
</dbReference>
<gene>
    <name evidence="7" type="primary">Contig3152.g3373</name>
    <name evidence="7" type="ORF">STYLEM_13974</name>
</gene>
<dbReference type="SMART" id="SM00320">
    <property type="entry name" value="WD40"/>
    <property type="match status" value="14"/>
</dbReference>
<feature type="compositionally biased region" description="Basic and acidic residues" evidence="4">
    <location>
        <begin position="257"/>
        <end position="282"/>
    </location>
</feature>
<dbReference type="SUPFAM" id="SSF50952">
    <property type="entry name" value="Soluble quinoprotein glucose dehydrogenase"/>
    <property type="match status" value="1"/>
</dbReference>
<evidence type="ECO:0000313" key="7">
    <source>
        <dbReference type="EMBL" id="CDW84905.1"/>
    </source>
</evidence>
<evidence type="ECO:0000256" key="4">
    <source>
        <dbReference type="SAM" id="MobiDB-lite"/>
    </source>
</evidence>
<dbReference type="PROSITE" id="PS50082">
    <property type="entry name" value="WD_REPEATS_2"/>
    <property type="match status" value="2"/>
</dbReference>
<keyword evidence="2" id="KW-0677">Repeat</keyword>
<dbReference type="InterPro" id="IPR050630">
    <property type="entry name" value="WD_repeat_EMAP"/>
</dbReference>
<accession>A0A078AR68</accession>
<dbReference type="InterPro" id="IPR011047">
    <property type="entry name" value="Quinoprotein_ADH-like_sf"/>
</dbReference>
<dbReference type="GO" id="GO:0005929">
    <property type="term" value="C:cilium"/>
    <property type="evidence" value="ECO:0007669"/>
    <property type="project" value="UniProtKB-ARBA"/>
</dbReference>
<keyword evidence="8" id="KW-1185">Reference proteome</keyword>
<evidence type="ECO:0000256" key="2">
    <source>
        <dbReference type="ARBA" id="ARBA00022737"/>
    </source>
</evidence>
<dbReference type="InParanoid" id="A0A078AR68"/>
<dbReference type="Gene3D" id="2.130.10.10">
    <property type="entry name" value="YVTN repeat-like/Quinoprotein amine dehydrogenase"/>
    <property type="match status" value="5"/>
</dbReference>
<dbReference type="OMA" id="DHYVHIR"/>
<dbReference type="Pfam" id="PF23409">
    <property type="entry name" value="Beta-prop_EML"/>
    <property type="match status" value="1"/>
</dbReference>
<dbReference type="InterPro" id="IPR055439">
    <property type="entry name" value="Beta-prop_EML_1st"/>
</dbReference>
<dbReference type="InterPro" id="IPR011041">
    <property type="entry name" value="Quinoprot_gluc/sorb_DH_b-prop"/>
</dbReference>
<dbReference type="InterPro" id="IPR001680">
    <property type="entry name" value="WD40_rpt"/>
</dbReference>
<dbReference type="Pfam" id="PF05018">
    <property type="entry name" value="CFA20_dom"/>
    <property type="match status" value="1"/>
</dbReference>
<keyword evidence="1 3" id="KW-0853">WD repeat</keyword>
<dbReference type="EMBL" id="CCKQ01013264">
    <property type="protein sequence ID" value="CDW84905.1"/>
    <property type="molecule type" value="Genomic_DNA"/>
</dbReference>
<dbReference type="SUPFAM" id="SSF50978">
    <property type="entry name" value="WD40 repeat-like"/>
    <property type="match status" value="3"/>
</dbReference>
<dbReference type="OrthoDB" id="6252103at2759"/>
<dbReference type="InterPro" id="IPR007714">
    <property type="entry name" value="CFA20_dom"/>
</dbReference>
<dbReference type="PANTHER" id="PTHR13720:SF24">
    <property type="entry name" value="WD REPEAT-CONTAINING PROTEIN 90"/>
    <property type="match status" value="1"/>
</dbReference>
<name>A0A078AR68_STYLE</name>
<dbReference type="Pfam" id="PF00400">
    <property type="entry name" value="WD40"/>
    <property type="match status" value="3"/>
</dbReference>
<dbReference type="InterPro" id="IPR019775">
    <property type="entry name" value="WD40_repeat_CS"/>
</dbReference>
<reference evidence="7 8" key="1">
    <citation type="submission" date="2014-06" db="EMBL/GenBank/DDBJ databases">
        <authorList>
            <person name="Swart Estienne"/>
        </authorList>
    </citation>
    <scope>NUCLEOTIDE SEQUENCE [LARGE SCALE GENOMIC DNA]</scope>
    <source>
        <strain evidence="7 8">130c</strain>
    </source>
</reference>
<sequence length="1903" mass="214765">MIGNDRTKSTLLGGASATNATLWQHPYVDVFKHFKIQPTSDWKANKKQGDVAEIFAKEIGRKALNIQGSISANNFVQIPHPSSLIKSINLTGRYIYLEVKTTNQGSPFTFHFDFGIADRAHNVRISISNLFKTFNTSNGFVVQVPLELRTERWTVVQVDFLDILQRSQLFPQTYSCEGAHSLKSMLLCANIQVRGVYTSDNAYDYITLPSDMRFKFSFDLNKWEEHFDFTEVPANLDNKTGKSQHQKSTLHQTSRAVKGELETDQQKREREEERKRMSKEIDNLLNRQRIPVTEQTDEDEFGSGRKRQSKVGKLPDINPDLFMEEQRNDPQVHGYIIDSQKREQRKQIMNLAGLQSNKTDYVSGQYIGVDLKRSPKLNQDPILELRHIIGYSSDKCLNLKWSRFQNENVVIFTSGGTLIAMDVDSNNQKRFFFGHSAPICCFDINANGALLASAQEGKNSIIRIWEYQTGRCISMVTMPVINLKCLAFSYDGKYLASVGKDSHNKEMIIVWDITRISQGQKPEIVAKQTSDFNILQLKFSPIDSSRMASCGKENIRFWRIKDNGSIRGSAIVLNHHARNTIFTCLDYEYGFRSVDPKENESLKRVFVGSKHGMVFQINYHTESLDATYQTNDSAIFSIAVNEAFCVTGSEDTYLRVWPLDFSEFFMEAKHEGTVCSVDISTDGLKVVCGTLYGSLGILDKSNQKYRTLLRSHTQQILNMDFHHGKRCVITVSSDKTIRLWDIETYDQVYEFSSPIDQALTVAAHPYLPLFSCGFESGVMRVFDIERTCVADEFSQFNNHLQKLAYSPSGDLLVTCCVDGGVAIHNPKRQHMPIKMMHLEFPPQFVHVAFSTQAQNQRQDFHDENQDPNNYQDGQNECKFAVMGEYGNNVNIYDANSFFVKHQIQAGSLLRQFAFANNNRDIVLVTTDCKIKTFSLAKYEGIFLREIGTVHRGNIMSMNISSNSGYLITGGEDCMVKVWDYEASKTVPFFFQSFIGHTYPVKSLMFCPLDNGLVVSAGERDGIYLWSFYGDIKTQFAHQSIEDKIQIQKSGTTLSDLQNPLFRGQSVLERLRTTRKETKISKGEQLQDDCFILPSFKQAVPVDLQQQDLEQTQETSQLYIKTRKERNLTYNHYANCTNQYDIDLQPHLLLDEEDKKEKLVEPTILNGYDGFGGVHDNLVWDSSAGWMAYTLHNKVIFENTKSREQTVITDSTTQLSTLVLSNDRKLLAVSEGRPNKSGNSFIFVYDTHERRQVQKLTFHQRGVQTMAFSNDSKYLISIGVQGENTLAIWDLSQGLVIKSSLIRHYAINCVKVDPYIDDGHLQFITVGNQGVFSFWRLDLGSSQLQTYDVEDVPLEFQQTYFTAACYTQFLGPPFNTYVIMLSANDGSMTAYDQKINQFVDYGIKKWCISGEIGHIRSNNNSIVIASSTGTIARYGTHNGQVFPQDSKQVQVLKADSSVISLAMDDLNNEGVAGTSNGSLYYLNFNEKLLIRIVSKAYHLQKEVSILRVCEKNPNLVLSNCSETGSTVKLWTTTTIDQVMKFNSPTQSPVAFILPSVNTAKFTLIGHQSGLLRLIDLETLKVESTFQLKIDTAQSEVLTAAVFNPNGVNFAIGTTLGAIFFGSLKADGQGKPKLVLGKAENFLKTQNSITSLQFSVFDPIGSFLVAFDNGSIKTWQSSIKNEQFMKLMEIQQQSNGQLATSGLVPEFDMSDCGYQQFDLIDSFDMFENPHGLDELGEEDKAQLKLLYTVSFDQFQYGQQNKKYKECEARFAPGKSSVDIYYAFVSSLQYIYVRNYAQNTIVKRVSLLHFPTSFALVDYNSLLISEDEINNPRLGGEQALACVGTKEGKILIIKIASTGYTKLAETKGGLSLGAITAVDVSLHSDKILAATQSGEIFTVDILTNVQ</sequence>
<dbReference type="PROSITE" id="PS00678">
    <property type="entry name" value="WD_REPEATS_1"/>
    <property type="match status" value="1"/>
</dbReference>
<protein>
    <submittedName>
        <fullName evidence="7">Wd repeat-containing protein 90</fullName>
    </submittedName>
</protein>
<feature type="repeat" description="WD" evidence="3">
    <location>
        <begin position="709"/>
        <end position="750"/>
    </location>
</feature>
<evidence type="ECO:0000259" key="6">
    <source>
        <dbReference type="Pfam" id="PF23409"/>
    </source>
</evidence>
<dbReference type="PANTHER" id="PTHR13720">
    <property type="entry name" value="WD-40 REPEAT PROTEIN"/>
    <property type="match status" value="1"/>
</dbReference>
<feature type="domain" description="CFA20" evidence="5">
    <location>
        <begin position="21"/>
        <end position="215"/>
    </location>
</feature>
<evidence type="ECO:0000313" key="8">
    <source>
        <dbReference type="Proteomes" id="UP000039865"/>
    </source>
</evidence>
<evidence type="ECO:0000256" key="1">
    <source>
        <dbReference type="ARBA" id="ARBA00022574"/>
    </source>
</evidence>
<feature type="repeat" description="WD" evidence="3">
    <location>
        <begin position="947"/>
        <end position="988"/>
    </location>
</feature>